<gene>
    <name evidence="1" type="ORF">BLTE_30260</name>
</gene>
<dbReference type="Proteomes" id="UP000266934">
    <property type="component" value="Chromosome"/>
</dbReference>
<reference evidence="1 2" key="1">
    <citation type="submission" date="2018-08" db="EMBL/GenBank/DDBJ databases">
        <title>Complete genome sequencing of Blastochloris tepida GI.</title>
        <authorList>
            <person name="Tsukatani Y."/>
            <person name="Mori H."/>
        </authorList>
    </citation>
    <scope>NUCLEOTIDE SEQUENCE [LARGE SCALE GENOMIC DNA]</scope>
    <source>
        <strain evidence="1 2">GI</strain>
    </source>
</reference>
<dbReference type="EMBL" id="AP018907">
    <property type="protein sequence ID" value="BBF94341.1"/>
    <property type="molecule type" value="Genomic_DNA"/>
</dbReference>
<dbReference type="KEGG" id="blag:BLTE_30260"/>
<protein>
    <submittedName>
        <fullName evidence="1">Uncharacterized protein</fullName>
    </submittedName>
</protein>
<accession>A0A348G458</accession>
<dbReference type="RefSeq" id="WP_126401453.1">
    <property type="nucleotide sequence ID" value="NZ_AP018907.1"/>
</dbReference>
<dbReference type="OrthoDB" id="8439394at2"/>
<organism evidence="1 2">
    <name type="scientific">Blastochloris tepida</name>
    <dbReference type="NCBI Taxonomy" id="2233851"/>
    <lineage>
        <taxon>Bacteria</taxon>
        <taxon>Pseudomonadati</taxon>
        <taxon>Pseudomonadota</taxon>
        <taxon>Alphaproteobacteria</taxon>
        <taxon>Hyphomicrobiales</taxon>
        <taxon>Blastochloridaceae</taxon>
        <taxon>Blastochloris</taxon>
    </lineage>
</organism>
<name>A0A348G458_9HYPH</name>
<dbReference type="AlphaFoldDB" id="A0A348G458"/>
<sequence length="312" mass="34279">MDVAIEFAADIVDRFEEFLTENGISIPRHKQSNADMLPLWQILKQTKDGEGLRQTDNYNLFSAAVAVHDFASKILTIKDMPEFSNILPHLRMLSSGAVYLTSDPPASSDVYNKLIEVYWASLCLGKGINVSLDHPVHSTGVNPDVITLDSKGDAVHAYAFKTIRSKYTQSILDHIQRGVEQIEASSAGTGIVALHLTPRFQISSLFPEGYLFDRWECGVAYVAGAVRAMVTQVVCENGQSAIDNIFIKKKAVGAVLCLAFIPVVAKHPETGLNTFMPLKICVIVKLSSSVQLPMSLMGELYEINDAMQKFLG</sequence>
<keyword evidence="2" id="KW-1185">Reference proteome</keyword>
<evidence type="ECO:0000313" key="2">
    <source>
        <dbReference type="Proteomes" id="UP000266934"/>
    </source>
</evidence>
<evidence type="ECO:0000313" key="1">
    <source>
        <dbReference type="EMBL" id="BBF94341.1"/>
    </source>
</evidence>
<proteinExistence type="predicted"/>